<organism evidence="1 2">
    <name type="scientific">Streptomyces xanthophaeus</name>
    <dbReference type="NCBI Taxonomy" id="67385"/>
    <lineage>
        <taxon>Bacteria</taxon>
        <taxon>Bacillati</taxon>
        <taxon>Actinomycetota</taxon>
        <taxon>Actinomycetes</taxon>
        <taxon>Kitasatosporales</taxon>
        <taxon>Streptomycetaceae</taxon>
        <taxon>Streptomyces</taxon>
    </lineage>
</organism>
<evidence type="ECO:0000313" key="2">
    <source>
        <dbReference type="Proteomes" id="UP000600026"/>
    </source>
</evidence>
<proteinExistence type="predicted"/>
<name>A0A919GY90_9ACTN</name>
<keyword evidence="2" id="KW-1185">Reference proteome</keyword>
<dbReference type="EMBL" id="BNEE01000006">
    <property type="protein sequence ID" value="GHI84881.1"/>
    <property type="molecule type" value="Genomic_DNA"/>
</dbReference>
<evidence type="ECO:0000313" key="1">
    <source>
        <dbReference type="EMBL" id="GHI84881.1"/>
    </source>
</evidence>
<gene>
    <name evidence="1" type="ORF">Sxan_22450</name>
</gene>
<protein>
    <submittedName>
        <fullName evidence="1">Uncharacterized protein</fullName>
    </submittedName>
</protein>
<comment type="caution">
    <text evidence="1">The sequence shown here is derived from an EMBL/GenBank/DDBJ whole genome shotgun (WGS) entry which is preliminary data.</text>
</comment>
<dbReference type="AlphaFoldDB" id="A0A919GY90"/>
<accession>A0A919GY90</accession>
<sequence>MPRPLEPVKAGSDSARGQAKVLAQAAWSEGIGTVEDDGQGLHIRGVQPLAVSKSMDQAVDLPVQAPQLHGKRMKVRFTVPVRNTAGLSHTRIRHPTSV</sequence>
<reference evidence="1" key="1">
    <citation type="submission" date="2020-09" db="EMBL/GenBank/DDBJ databases">
        <title>Whole genome shotgun sequence of Streptomyces xanthophaeus NBRC 12829.</title>
        <authorList>
            <person name="Komaki H."/>
            <person name="Tamura T."/>
        </authorList>
    </citation>
    <scope>NUCLEOTIDE SEQUENCE</scope>
    <source>
        <strain evidence="1">NBRC 12829</strain>
    </source>
</reference>
<dbReference type="Proteomes" id="UP000600026">
    <property type="component" value="Unassembled WGS sequence"/>
</dbReference>